<gene>
    <name evidence="2" type="ORF">C2L71_03975</name>
</gene>
<keyword evidence="1" id="KW-1133">Transmembrane helix</keyword>
<accession>A0A2K2UCF8</accession>
<reference evidence="3" key="1">
    <citation type="submission" date="2018-01" db="EMBL/GenBank/DDBJ databases">
        <title>Rubneribacter badeniensis gen. nov., sp. nov., and Colonibacter rubneri, gen. nov., sp. nov., WGS of new members of the Eggerthellaceae.</title>
        <authorList>
            <person name="Danylec N."/>
            <person name="Stoll D.A."/>
            <person name="Doetsch A."/>
            <person name="Kulling S.E."/>
            <person name="Huch M."/>
        </authorList>
    </citation>
    <scope>NUCLEOTIDE SEQUENCE [LARGE SCALE GENOMIC DNA]</scope>
    <source>
        <strain evidence="3">ResAG-96</strain>
    </source>
</reference>
<dbReference type="Proteomes" id="UP000236197">
    <property type="component" value="Unassembled WGS sequence"/>
</dbReference>
<feature type="transmembrane region" description="Helical" evidence="1">
    <location>
        <begin position="90"/>
        <end position="107"/>
    </location>
</feature>
<dbReference type="EMBL" id="PPEK01000003">
    <property type="protein sequence ID" value="PNV68013.1"/>
    <property type="molecule type" value="Genomic_DNA"/>
</dbReference>
<keyword evidence="1" id="KW-0472">Membrane</keyword>
<feature type="transmembrane region" description="Helical" evidence="1">
    <location>
        <begin position="12"/>
        <end position="34"/>
    </location>
</feature>
<evidence type="ECO:0000256" key="1">
    <source>
        <dbReference type="SAM" id="Phobius"/>
    </source>
</evidence>
<sequence>MRLLKVSSEKLLLIAGIVWSVAGLNIAFIGLTAYLVETGWLVWALVGATLAVFVLFHVFVFTKMVGKHAERIRGFDEDRTYVFKFFDRKGYLMMAIMMAVGIGLRASGLVPDWFIAFFYTGLGLALVVAGVSFLLRYFRSDKTPCPALPGTYSKDRRGGTSGGRGRR</sequence>
<organism evidence="2 3">
    <name type="scientific">Enteroscipio rubneri</name>
    <dbReference type="NCBI Taxonomy" id="2070686"/>
    <lineage>
        <taxon>Bacteria</taxon>
        <taxon>Bacillati</taxon>
        <taxon>Actinomycetota</taxon>
        <taxon>Coriobacteriia</taxon>
        <taxon>Eggerthellales</taxon>
        <taxon>Eggerthellaceae</taxon>
        <taxon>Enteroscipio</taxon>
    </lineage>
</organism>
<dbReference type="OrthoDB" id="1097929at2"/>
<evidence type="ECO:0000313" key="3">
    <source>
        <dbReference type="Proteomes" id="UP000236197"/>
    </source>
</evidence>
<keyword evidence="3" id="KW-1185">Reference proteome</keyword>
<keyword evidence="1" id="KW-0812">Transmembrane</keyword>
<name>A0A2K2UCF8_9ACTN</name>
<dbReference type="AlphaFoldDB" id="A0A2K2UCF8"/>
<dbReference type="RefSeq" id="WP_103264491.1">
    <property type="nucleotide sequence ID" value="NZ_CABMLE010000003.1"/>
</dbReference>
<comment type="caution">
    <text evidence="2">The sequence shown here is derived from an EMBL/GenBank/DDBJ whole genome shotgun (WGS) entry which is preliminary data.</text>
</comment>
<proteinExistence type="predicted"/>
<protein>
    <submittedName>
        <fullName evidence="2">Uncharacterized protein</fullName>
    </submittedName>
</protein>
<evidence type="ECO:0000313" key="2">
    <source>
        <dbReference type="EMBL" id="PNV68013.1"/>
    </source>
</evidence>
<feature type="transmembrane region" description="Helical" evidence="1">
    <location>
        <begin position="40"/>
        <end position="61"/>
    </location>
</feature>
<feature type="transmembrane region" description="Helical" evidence="1">
    <location>
        <begin position="113"/>
        <end position="135"/>
    </location>
</feature>